<evidence type="ECO:0000313" key="2">
    <source>
        <dbReference type="Proteomes" id="UP000245647"/>
    </source>
</evidence>
<dbReference type="AlphaFoldDB" id="A0A2U2PI82"/>
<dbReference type="InterPro" id="IPR036890">
    <property type="entry name" value="HATPase_C_sf"/>
</dbReference>
<dbReference type="Gene3D" id="3.30.565.10">
    <property type="entry name" value="Histidine kinase-like ATPase, C-terminal domain"/>
    <property type="match status" value="1"/>
</dbReference>
<gene>
    <name evidence="1" type="ORF">DDR33_09400</name>
</gene>
<dbReference type="SUPFAM" id="SSF55874">
    <property type="entry name" value="ATPase domain of HSP90 chaperone/DNA topoisomerase II/histidine kinase"/>
    <property type="match status" value="1"/>
</dbReference>
<organism evidence="1 2">
    <name type="scientific">Pararcticibacter amylolyticus</name>
    <dbReference type="NCBI Taxonomy" id="2173175"/>
    <lineage>
        <taxon>Bacteria</taxon>
        <taxon>Pseudomonadati</taxon>
        <taxon>Bacteroidota</taxon>
        <taxon>Sphingobacteriia</taxon>
        <taxon>Sphingobacteriales</taxon>
        <taxon>Sphingobacteriaceae</taxon>
        <taxon>Pararcticibacter</taxon>
    </lineage>
</organism>
<dbReference type="Proteomes" id="UP000245647">
    <property type="component" value="Unassembled WGS sequence"/>
</dbReference>
<evidence type="ECO:0000313" key="1">
    <source>
        <dbReference type="EMBL" id="PWG81128.1"/>
    </source>
</evidence>
<proteinExistence type="predicted"/>
<comment type="caution">
    <text evidence="1">The sequence shown here is derived from an EMBL/GenBank/DDBJ whole genome shotgun (WGS) entry which is preliminary data.</text>
</comment>
<protein>
    <recommendedName>
        <fullName evidence="3">Histidine kinase domain-containing protein</fullName>
    </recommendedName>
</protein>
<evidence type="ECO:0008006" key="3">
    <source>
        <dbReference type="Google" id="ProtNLM"/>
    </source>
</evidence>
<sequence>MSRFKPEHTGSLSHKIIEMIIHDIKIPLDCLADNIRKLKHQTYSHPELNSPLSDLISHVGASRNLMDNILSWSKLFIHNGNDIKQPVLIKLQTDLILQSMRYLASERHLTISNLVPELPQVRINLPVFEFVFRNMLIRAINECESSGLIRINLKLENKQLIMRISSTNISSLIPASKQDGKGIYETSRQESMTLQDKISLDLCNELLNQHKGKMWAKRETLHTRSAYFSIPAIIE</sequence>
<name>A0A2U2PI82_9SPHI</name>
<accession>A0A2U2PI82</accession>
<dbReference type="EMBL" id="QEAS01000006">
    <property type="protein sequence ID" value="PWG81128.1"/>
    <property type="molecule type" value="Genomic_DNA"/>
</dbReference>
<reference evidence="1 2" key="1">
    <citation type="submission" date="2018-04" db="EMBL/GenBank/DDBJ databases">
        <title>Pedobacter chongqingensis sp. nov., isolated from a rottenly hemp rope.</title>
        <authorList>
            <person name="Cai Y."/>
        </authorList>
    </citation>
    <scope>NUCLEOTIDE SEQUENCE [LARGE SCALE GENOMIC DNA]</scope>
    <source>
        <strain evidence="1 2">FJ4-8</strain>
    </source>
</reference>
<keyword evidence="2" id="KW-1185">Reference proteome</keyword>
<dbReference type="RefSeq" id="WP_109415513.1">
    <property type="nucleotide sequence ID" value="NZ_QEAS01000006.1"/>
</dbReference>